<dbReference type="SUPFAM" id="SSF52467">
    <property type="entry name" value="DHS-like NAD/FAD-binding domain"/>
    <property type="match status" value="1"/>
</dbReference>
<evidence type="ECO:0000313" key="2">
    <source>
        <dbReference type="Proteomes" id="UP000238220"/>
    </source>
</evidence>
<organism evidence="1 2">
    <name type="scientific">Solimonas fluminis</name>
    <dbReference type="NCBI Taxonomy" id="2086571"/>
    <lineage>
        <taxon>Bacteria</taxon>
        <taxon>Pseudomonadati</taxon>
        <taxon>Pseudomonadota</taxon>
        <taxon>Gammaproteobacteria</taxon>
        <taxon>Nevskiales</taxon>
        <taxon>Nevskiaceae</taxon>
        <taxon>Solimonas</taxon>
    </lineage>
</organism>
<keyword evidence="2" id="KW-1185">Reference proteome</keyword>
<accession>A0A2S5TFC5</accession>
<name>A0A2S5TFC5_9GAMM</name>
<proteinExistence type="predicted"/>
<dbReference type="EMBL" id="PSNW01000006">
    <property type="protein sequence ID" value="PPE73679.1"/>
    <property type="molecule type" value="Genomic_DNA"/>
</dbReference>
<dbReference type="Gene3D" id="3.40.50.1220">
    <property type="entry name" value="TPP-binding domain"/>
    <property type="match status" value="1"/>
</dbReference>
<evidence type="ECO:0000313" key="1">
    <source>
        <dbReference type="EMBL" id="PPE73679.1"/>
    </source>
</evidence>
<protein>
    <submittedName>
        <fullName evidence="1">Uncharacterized protein</fullName>
    </submittedName>
</protein>
<dbReference type="Pfam" id="PF13289">
    <property type="entry name" value="SIR2_2"/>
    <property type="match status" value="1"/>
</dbReference>
<reference evidence="1 2" key="1">
    <citation type="submission" date="2018-02" db="EMBL/GenBank/DDBJ databases">
        <title>Genome sequencing of Solimonas sp. HR-BB.</title>
        <authorList>
            <person name="Lee Y."/>
            <person name="Jeon C.O."/>
        </authorList>
    </citation>
    <scope>NUCLEOTIDE SEQUENCE [LARGE SCALE GENOMIC DNA]</scope>
    <source>
        <strain evidence="1 2">HR-BB</strain>
    </source>
</reference>
<dbReference type="Proteomes" id="UP000238220">
    <property type="component" value="Unassembled WGS sequence"/>
</dbReference>
<dbReference type="AlphaFoldDB" id="A0A2S5TFC5"/>
<gene>
    <name evidence="1" type="ORF">C3942_12865</name>
</gene>
<dbReference type="PROSITE" id="PS51257">
    <property type="entry name" value="PROKAR_LIPOPROTEIN"/>
    <property type="match status" value="1"/>
</dbReference>
<dbReference type="InterPro" id="IPR029035">
    <property type="entry name" value="DHS-like_NAD/FAD-binding_dom"/>
</dbReference>
<sequence>MVSSKIMDFNADLVDDLARQKVVLFLGSGVSASCKTRAGQQIRQWEPFLQFAAGKIKDKSLKSLVKQSLEQRDYLMACDLIREALGTEWTDLLKQEYQQVGEPSALHKALVKLEQRIVVTTNFDKLLESAWEQFSGSATHFPQVTTKIDHKAFAALRDVKGKFLIKLHGSIDDPDSMVFTKSDYADRAFGNWAYNEFLRVLLLTHTFLFVGFSMTDPAISLLVEQYAQSFPTARPHYMLVGGKVHDRLIEWNKKLRRLYVLPYKSDNNHAELPRLLTALGKKASERRRELLAASNQA</sequence>
<comment type="caution">
    <text evidence="1">The sequence shown here is derived from an EMBL/GenBank/DDBJ whole genome shotgun (WGS) entry which is preliminary data.</text>
</comment>